<sequence length="79" mass="9133">MMMHAMDILVHMRSAVTLCSSESVERHYHDGGLGSNSISPSVFQWTHILYSEVPEIMSRRNFHWNEDGSYEAVYPTPIY</sequence>
<comment type="caution">
    <text evidence="1">The sequence shown here is derived from an EMBL/GenBank/DDBJ whole genome shotgun (WGS) entry which is preliminary data.</text>
</comment>
<accession>A0A016RXP0</accession>
<proteinExistence type="predicted"/>
<dbReference type="Proteomes" id="UP000024635">
    <property type="component" value="Unassembled WGS sequence"/>
</dbReference>
<dbReference type="AlphaFoldDB" id="A0A016RXP0"/>
<protein>
    <submittedName>
        <fullName evidence="1">Uncharacterized protein</fullName>
    </submittedName>
</protein>
<evidence type="ECO:0000313" key="1">
    <source>
        <dbReference type="EMBL" id="EYB82764.1"/>
    </source>
</evidence>
<name>A0A016RXP0_9BILA</name>
<evidence type="ECO:0000313" key="2">
    <source>
        <dbReference type="Proteomes" id="UP000024635"/>
    </source>
</evidence>
<organism evidence="1 2">
    <name type="scientific">Ancylostoma ceylanicum</name>
    <dbReference type="NCBI Taxonomy" id="53326"/>
    <lineage>
        <taxon>Eukaryota</taxon>
        <taxon>Metazoa</taxon>
        <taxon>Ecdysozoa</taxon>
        <taxon>Nematoda</taxon>
        <taxon>Chromadorea</taxon>
        <taxon>Rhabditida</taxon>
        <taxon>Rhabditina</taxon>
        <taxon>Rhabditomorpha</taxon>
        <taxon>Strongyloidea</taxon>
        <taxon>Ancylostomatidae</taxon>
        <taxon>Ancylostomatinae</taxon>
        <taxon>Ancylostoma</taxon>
    </lineage>
</organism>
<gene>
    <name evidence="1" type="primary">Acey_s0352.g3285</name>
    <name evidence="1" type="ORF">Y032_0352g3285</name>
</gene>
<dbReference type="EMBL" id="JARK01001688">
    <property type="protein sequence ID" value="EYB82764.1"/>
    <property type="molecule type" value="Genomic_DNA"/>
</dbReference>
<reference evidence="2" key="1">
    <citation type="journal article" date="2015" name="Nat. Genet.">
        <title>The genome and transcriptome of the zoonotic hookworm Ancylostoma ceylanicum identify infection-specific gene families.</title>
        <authorList>
            <person name="Schwarz E.M."/>
            <person name="Hu Y."/>
            <person name="Antoshechkin I."/>
            <person name="Miller M.M."/>
            <person name="Sternberg P.W."/>
            <person name="Aroian R.V."/>
        </authorList>
    </citation>
    <scope>NUCLEOTIDE SEQUENCE</scope>
    <source>
        <strain evidence="2">HY135</strain>
    </source>
</reference>
<keyword evidence="2" id="KW-1185">Reference proteome</keyword>